<accession>A0A2P2P1U7</accession>
<protein>
    <submittedName>
        <fullName evidence="1">Uncharacterized protein</fullName>
    </submittedName>
</protein>
<reference evidence="1" key="1">
    <citation type="submission" date="2018-02" db="EMBL/GenBank/DDBJ databases">
        <title>Rhizophora mucronata_Transcriptome.</title>
        <authorList>
            <person name="Meera S.P."/>
            <person name="Sreeshan A."/>
            <person name="Augustine A."/>
        </authorList>
    </citation>
    <scope>NUCLEOTIDE SEQUENCE</scope>
    <source>
        <tissue evidence="1">Leaf</tissue>
    </source>
</reference>
<organism evidence="1">
    <name type="scientific">Rhizophora mucronata</name>
    <name type="common">Asiatic mangrove</name>
    <dbReference type="NCBI Taxonomy" id="61149"/>
    <lineage>
        <taxon>Eukaryota</taxon>
        <taxon>Viridiplantae</taxon>
        <taxon>Streptophyta</taxon>
        <taxon>Embryophyta</taxon>
        <taxon>Tracheophyta</taxon>
        <taxon>Spermatophyta</taxon>
        <taxon>Magnoliopsida</taxon>
        <taxon>eudicotyledons</taxon>
        <taxon>Gunneridae</taxon>
        <taxon>Pentapetalae</taxon>
        <taxon>rosids</taxon>
        <taxon>fabids</taxon>
        <taxon>Malpighiales</taxon>
        <taxon>Rhizophoraceae</taxon>
        <taxon>Rhizophora</taxon>
    </lineage>
</organism>
<evidence type="ECO:0000313" key="1">
    <source>
        <dbReference type="EMBL" id="MBX48591.1"/>
    </source>
</evidence>
<proteinExistence type="predicted"/>
<dbReference type="AlphaFoldDB" id="A0A2P2P1U7"/>
<dbReference type="EMBL" id="GGEC01068107">
    <property type="protein sequence ID" value="MBX48591.1"/>
    <property type="molecule type" value="Transcribed_RNA"/>
</dbReference>
<sequence length="53" mass="5986">MFGKRPYKFNGTVLQCSRKAPIRFISSIAHASECSSTYELRTNNICINTSNTQ</sequence>
<name>A0A2P2P1U7_RHIMU</name>